<proteinExistence type="predicted"/>
<gene>
    <name evidence="2" type="ORF">COS30_00565</name>
</gene>
<dbReference type="InterPro" id="IPR006158">
    <property type="entry name" value="Cobalamin-bd"/>
</dbReference>
<evidence type="ECO:0000313" key="2">
    <source>
        <dbReference type="EMBL" id="PIV38712.1"/>
    </source>
</evidence>
<evidence type="ECO:0000313" key="3">
    <source>
        <dbReference type="Proteomes" id="UP000229247"/>
    </source>
</evidence>
<protein>
    <recommendedName>
        <fullName evidence="1">B12-binding domain-containing protein</fullName>
    </recommendedName>
</protein>
<accession>A0A2M7D6S3</accession>
<organism evidence="2 3">
    <name type="scientific">Candidatus Portnoybacteria bacterium CG02_land_8_20_14_3_00_45_8</name>
    <dbReference type="NCBI Taxonomy" id="1974807"/>
    <lineage>
        <taxon>Bacteria</taxon>
        <taxon>Candidatus Portnoyibacteriota</taxon>
    </lineage>
</organism>
<dbReference type="GO" id="GO:0031419">
    <property type="term" value="F:cobalamin binding"/>
    <property type="evidence" value="ECO:0007669"/>
    <property type="project" value="InterPro"/>
</dbReference>
<feature type="domain" description="B12-binding" evidence="1">
    <location>
        <begin position="1"/>
        <end position="98"/>
    </location>
</feature>
<dbReference type="GO" id="GO:0046872">
    <property type="term" value="F:metal ion binding"/>
    <property type="evidence" value="ECO:0007669"/>
    <property type="project" value="InterPro"/>
</dbReference>
<dbReference type="Pfam" id="PF02310">
    <property type="entry name" value="B12-binding"/>
    <property type="match status" value="1"/>
</dbReference>
<dbReference type="Proteomes" id="UP000229247">
    <property type="component" value="Unassembled WGS sequence"/>
</dbReference>
<dbReference type="PROSITE" id="PS51332">
    <property type="entry name" value="B12_BINDING"/>
    <property type="match status" value="1"/>
</dbReference>
<name>A0A2M7D6S3_9BACT</name>
<dbReference type="EMBL" id="PEUE01000015">
    <property type="protein sequence ID" value="PIV38712.1"/>
    <property type="molecule type" value="Genomic_DNA"/>
</dbReference>
<evidence type="ECO:0000259" key="1">
    <source>
        <dbReference type="PROSITE" id="PS51332"/>
    </source>
</evidence>
<sequence>MKIGLLRPNYKTHLITPPLGLGYISSYLKSRGWQTKIVDGLNLVLTNDELVSRCSDCDVIGITCLSDFYLETIDLSKKFKKKNKIVVLGGVHPSVLPQ</sequence>
<reference evidence="3" key="1">
    <citation type="submission" date="2017-09" db="EMBL/GenBank/DDBJ databases">
        <title>Depth-based differentiation of microbial function through sediment-hosted aquifers and enrichment of novel symbionts in the deep terrestrial subsurface.</title>
        <authorList>
            <person name="Probst A.J."/>
            <person name="Ladd B."/>
            <person name="Jarett J.K."/>
            <person name="Geller-Mcgrath D.E."/>
            <person name="Sieber C.M.K."/>
            <person name="Emerson J.B."/>
            <person name="Anantharaman K."/>
            <person name="Thomas B.C."/>
            <person name="Malmstrom R."/>
            <person name="Stieglmeier M."/>
            <person name="Klingl A."/>
            <person name="Woyke T."/>
            <person name="Ryan C.M."/>
            <person name="Banfield J.F."/>
        </authorList>
    </citation>
    <scope>NUCLEOTIDE SEQUENCE [LARGE SCALE GENOMIC DNA]</scope>
</reference>
<comment type="caution">
    <text evidence="2">The sequence shown here is derived from an EMBL/GenBank/DDBJ whole genome shotgun (WGS) entry which is preliminary data.</text>
</comment>
<dbReference type="Gene3D" id="3.40.50.280">
    <property type="entry name" value="Cobalamin-binding domain"/>
    <property type="match status" value="1"/>
</dbReference>
<feature type="non-terminal residue" evidence="2">
    <location>
        <position position="98"/>
    </location>
</feature>
<dbReference type="AlphaFoldDB" id="A0A2M7D6S3"/>